<sequence length="586" mass="67108">MLGQIRGRQPQSPIVGWVTVLLLLTLSACCGWYSQQVTTYSYQGGSQINSVTHDVTVRRQHLLAKLTSQAGGSGSTAPAKVMLNPAPTSKPKPDPNVEKLWAPVKTLAELEEFECVAWRQTANCSPRGDLKPKRDDTCDRKILPTDSGFCEYRHRKTGEVRRIIAAKCKSRASQMGYSCANATMLVRYNLMADNYKPDYPLSFENNQRDFLQQNNLTKEKALVLSGQKVEPPASFTRGIAYVVYEQLFLSVYAAIRALRSTGCTLPIELWYREDETNTSHPLLQELRSKYGAYLRVIKDPRAVKFYTKLYAVFYSAFDNLLLLDADNFAARDPTHLFTTEVYNDTGAVFWPDFWMPNRTIFKTKKGSDVWELMGVPFVDMFEQESGQVLVNRIKHTKALHTLLHYGLTEPHLPAEFDMLWGDKDLFRFAWMRTNSSFHMIKRPAGSAGLKAPHLNIFCGNTMVQHDSDGDIAFLHRNIVKFLPDGNNTQKLWQYVQQYNMNQDLRFYEVRGDVDHRWFPSIRKCYGRRINYLRAYSLKPIKDFPFAGLEDEIIRHVQEGEKIIKQSGYISAATEAPKTKVSKIRKN</sequence>
<evidence type="ECO:0000256" key="5">
    <source>
        <dbReference type="ARBA" id="ARBA00022692"/>
    </source>
</evidence>
<dbReference type="EMBL" id="LNFO01006071">
    <property type="protein sequence ID" value="KUF68453.1"/>
    <property type="molecule type" value="Genomic_DNA"/>
</dbReference>
<dbReference type="OrthoDB" id="430354at2759"/>
<evidence type="ECO:0000256" key="4">
    <source>
        <dbReference type="ARBA" id="ARBA00022679"/>
    </source>
</evidence>
<evidence type="ECO:0000313" key="13">
    <source>
        <dbReference type="Proteomes" id="UP000052943"/>
    </source>
</evidence>
<comment type="subcellular location">
    <subcellularLocation>
        <location evidence="10">Endomembrane system</location>
        <topology evidence="10">Single-pass membrane protein</topology>
    </subcellularLocation>
    <subcellularLocation>
        <location evidence="1">Golgi apparatus membrane</location>
    </subcellularLocation>
    <subcellularLocation>
        <location evidence="2">Membrane</location>
        <topology evidence="2">Single-pass type II membrane protein</topology>
    </subcellularLocation>
</comment>
<accession>A0A0W8B8U2</accession>
<dbReference type="Pfam" id="PF11051">
    <property type="entry name" value="Mannosyl_trans3"/>
    <property type="match status" value="1"/>
</dbReference>
<keyword evidence="9 11" id="KW-0472">Membrane</keyword>
<dbReference type="GO" id="GO:0046354">
    <property type="term" value="P:mannan biosynthetic process"/>
    <property type="evidence" value="ECO:0007669"/>
    <property type="project" value="TreeGrafter"/>
</dbReference>
<keyword evidence="7 11" id="KW-1133">Transmembrane helix</keyword>
<evidence type="ECO:0000256" key="3">
    <source>
        <dbReference type="ARBA" id="ARBA00009105"/>
    </source>
</evidence>
<evidence type="ECO:0000256" key="11">
    <source>
        <dbReference type="SAM" id="Phobius"/>
    </source>
</evidence>
<evidence type="ECO:0000256" key="8">
    <source>
        <dbReference type="ARBA" id="ARBA00023034"/>
    </source>
</evidence>
<evidence type="ECO:0008006" key="14">
    <source>
        <dbReference type="Google" id="ProtNLM"/>
    </source>
</evidence>
<comment type="caution">
    <text evidence="12">The sequence shown here is derived from an EMBL/GenBank/DDBJ whole genome shotgun (WGS) entry which is preliminary data.</text>
</comment>
<dbReference type="AlphaFoldDB" id="A0A0W8B8U2"/>
<keyword evidence="5 11" id="KW-0812">Transmembrane</keyword>
<name>A0A0W8B8U2_PHYNI</name>
<dbReference type="GO" id="GO:0000139">
    <property type="term" value="C:Golgi membrane"/>
    <property type="evidence" value="ECO:0007669"/>
    <property type="project" value="UniProtKB-SubCell"/>
</dbReference>
<dbReference type="InterPro" id="IPR029044">
    <property type="entry name" value="Nucleotide-diphossugar_trans"/>
</dbReference>
<dbReference type="PANTHER" id="PTHR31646:SF1">
    <property type="entry name" value="ALPHA-1,2-MANNOSYLTRANSFERASE MNN2"/>
    <property type="match status" value="1"/>
</dbReference>
<keyword evidence="8" id="KW-0333">Golgi apparatus</keyword>
<evidence type="ECO:0000256" key="7">
    <source>
        <dbReference type="ARBA" id="ARBA00022989"/>
    </source>
</evidence>
<keyword evidence="6" id="KW-0735">Signal-anchor</keyword>
<keyword evidence="4" id="KW-0808">Transferase</keyword>
<proteinExistence type="inferred from homology"/>
<evidence type="ECO:0000256" key="2">
    <source>
        <dbReference type="ARBA" id="ARBA00004606"/>
    </source>
</evidence>
<evidence type="ECO:0000256" key="1">
    <source>
        <dbReference type="ARBA" id="ARBA00004394"/>
    </source>
</evidence>
<dbReference type="Gene3D" id="3.90.550.10">
    <property type="entry name" value="Spore Coat Polysaccharide Biosynthesis Protein SpsA, Chain A"/>
    <property type="match status" value="1"/>
</dbReference>
<dbReference type="STRING" id="4790.A0A0W8B8U2"/>
<evidence type="ECO:0000256" key="10">
    <source>
        <dbReference type="ARBA" id="ARBA00037847"/>
    </source>
</evidence>
<evidence type="ECO:0000313" key="12">
    <source>
        <dbReference type="EMBL" id="KUF68453.1"/>
    </source>
</evidence>
<reference evidence="12 13" key="1">
    <citation type="submission" date="2015-11" db="EMBL/GenBank/DDBJ databases">
        <title>Genomes and virulence difference between two physiological races of Phytophthora nicotianae.</title>
        <authorList>
            <person name="Liu H."/>
            <person name="Ma X."/>
            <person name="Yu H."/>
            <person name="Fang D."/>
            <person name="Li Y."/>
            <person name="Wang X."/>
            <person name="Wang W."/>
            <person name="Dong Y."/>
            <person name="Xiao B."/>
        </authorList>
    </citation>
    <scope>NUCLEOTIDE SEQUENCE [LARGE SCALE GENOMIC DNA]</scope>
    <source>
        <strain evidence="13">race 0</strain>
    </source>
</reference>
<dbReference type="GO" id="GO:0000026">
    <property type="term" value="F:alpha-1,2-mannosyltransferase activity"/>
    <property type="evidence" value="ECO:0007669"/>
    <property type="project" value="TreeGrafter"/>
</dbReference>
<dbReference type="PROSITE" id="PS51257">
    <property type="entry name" value="PROKAR_LIPOPROTEIN"/>
    <property type="match status" value="1"/>
</dbReference>
<evidence type="ECO:0000256" key="6">
    <source>
        <dbReference type="ARBA" id="ARBA00022968"/>
    </source>
</evidence>
<evidence type="ECO:0000256" key="9">
    <source>
        <dbReference type="ARBA" id="ARBA00023136"/>
    </source>
</evidence>
<protein>
    <recommendedName>
        <fullName evidence="14">Nucleotide-diphospho-sugar transferase</fullName>
    </recommendedName>
</protein>
<gene>
    <name evidence="12" type="ORF">AM587_10011650</name>
</gene>
<dbReference type="SUPFAM" id="SSF53448">
    <property type="entry name" value="Nucleotide-diphospho-sugar transferases"/>
    <property type="match status" value="1"/>
</dbReference>
<dbReference type="PANTHER" id="PTHR31646">
    <property type="entry name" value="ALPHA-1,2-MANNOSYLTRANSFERASE MNN2"/>
    <property type="match status" value="1"/>
</dbReference>
<dbReference type="InterPro" id="IPR022751">
    <property type="entry name" value="Alpha_mannosyltransferase"/>
</dbReference>
<feature type="transmembrane region" description="Helical" evidence="11">
    <location>
        <begin position="12"/>
        <end position="34"/>
    </location>
</feature>
<dbReference type="Proteomes" id="UP000052943">
    <property type="component" value="Unassembled WGS sequence"/>
</dbReference>
<comment type="similarity">
    <text evidence="3">Belongs to the MNN1/MNT family.</text>
</comment>
<organism evidence="12 13">
    <name type="scientific">Phytophthora nicotianae</name>
    <name type="common">Potato buckeye rot agent</name>
    <name type="synonym">Phytophthora parasitica</name>
    <dbReference type="NCBI Taxonomy" id="4792"/>
    <lineage>
        <taxon>Eukaryota</taxon>
        <taxon>Sar</taxon>
        <taxon>Stramenopiles</taxon>
        <taxon>Oomycota</taxon>
        <taxon>Peronosporomycetes</taxon>
        <taxon>Peronosporales</taxon>
        <taxon>Peronosporaceae</taxon>
        <taxon>Phytophthora</taxon>
    </lineage>
</organism>